<evidence type="ECO:0000256" key="1">
    <source>
        <dbReference type="SAM" id="Phobius"/>
    </source>
</evidence>
<proteinExistence type="predicted"/>
<dbReference type="Proteomes" id="UP000704712">
    <property type="component" value="Unassembled WGS sequence"/>
</dbReference>
<organism evidence="2 3">
    <name type="scientific">Phytophthora infestans</name>
    <name type="common">Potato late blight agent</name>
    <name type="synonym">Botrytis infestans</name>
    <dbReference type="NCBI Taxonomy" id="4787"/>
    <lineage>
        <taxon>Eukaryota</taxon>
        <taxon>Sar</taxon>
        <taxon>Stramenopiles</taxon>
        <taxon>Oomycota</taxon>
        <taxon>Peronosporomycetes</taxon>
        <taxon>Peronosporales</taxon>
        <taxon>Peronosporaceae</taxon>
        <taxon>Phytophthora</taxon>
    </lineage>
</organism>
<protein>
    <submittedName>
        <fullName evidence="2">Uncharacterized protein</fullName>
    </submittedName>
</protein>
<name>A0A8S9TZS2_PHYIN</name>
<dbReference type="EMBL" id="JAACNO010002359">
    <property type="protein sequence ID" value="KAF4133880.1"/>
    <property type="molecule type" value="Genomic_DNA"/>
</dbReference>
<gene>
    <name evidence="2" type="ORF">GN958_ATG17217</name>
</gene>
<accession>A0A8S9TZS2</accession>
<keyword evidence="1" id="KW-1133">Transmembrane helix</keyword>
<keyword evidence="1" id="KW-0472">Membrane</keyword>
<reference evidence="2" key="1">
    <citation type="submission" date="2020-03" db="EMBL/GenBank/DDBJ databases">
        <title>Hybrid Assembly of Korean Phytophthora infestans isolates.</title>
        <authorList>
            <person name="Prokchorchik M."/>
            <person name="Lee Y."/>
            <person name="Seo J."/>
            <person name="Cho J.-H."/>
            <person name="Park Y.-E."/>
            <person name="Jang D.-C."/>
            <person name="Im J.-S."/>
            <person name="Choi J.-G."/>
            <person name="Park H.-J."/>
            <person name="Lee G.-B."/>
            <person name="Lee Y.-G."/>
            <person name="Hong S.-Y."/>
            <person name="Cho K."/>
            <person name="Sohn K.H."/>
        </authorList>
    </citation>
    <scope>NUCLEOTIDE SEQUENCE</scope>
    <source>
        <strain evidence="2">KR_2_A2</strain>
    </source>
</reference>
<comment type="caution">
    <text evidence="2">The sequence shown here is derived from an EMBL/GenBank/DDBJ whole genome shotgun (WGS) entry which is preliminary data.</text>
</comment>
<feature type="non-terminal residue" evidence="2">
    <location>
        <position position="71"/>
    </location>
</feature>
<dbReference type="AlphaFoldDB" id="A0A8S9TZS2"/>
<sequence>NRVEQAAIQEQEIKVTSKRLHLRLIFTTWLICTPLSAALCASTCGKRATESLPREQREYVQRLLLYYTGPD</sequence>
<feature type="transmembrane region" description="Helical" evidence="1">
    <location>
        <begin position="20"/>
        <end position="39"/>
    </location>
</feature>
<keyword evidence="1" id="KW-0812">Transmembrane</keyword>
<evidence type="ECO:0000313" key="2">
    <source>
        <dbReference type="EMBL" id="KAF4133880.1"/>
    </source>
</evidence>
<evidence type="ECO:0000313" key="3">
    <source>
        <dbReference type="Proteomes" id="UP000704712"/>
    </source>
</evidence>